<feature type="transmembrane region" description="Helical" evidence="1">
    <location>
        <begin position="54"/>
        <end position="75"/>
    </location>
</feature>
<evidence type="ECO:0000256" key="1">
    <source>
        <dbReference type="SAM" id="Phobius"/>
    </source>
</evidence>
<keyword evidence="3" id="KW-1185">Reference proteome</keyword>
<evidence type="ECO:0000313" key="3">
    <source>
        <dbReference type="Proteomes" id="UP000269544"/>
    </source>
</evidence>
<dbReference type="Proteomes" id="UP000269544">
    <property type="component" value="Chromosome"/>
</dbReference>
<feature type="transmembrane region" description="Helical" evidence="1">
    <location>
        <begin position="165"/>
        <end position="183"/>
    </location>
</feature>
<protein>
    <submittedName>
        <fullName evidence="2">Uncharacterized protein conserved in bacteria</fullName>
    </submittedName>
</protein>
<organism evidence="2 3">
    <name type="scientific">Aedoeadaptatus ivorii</name>
    <dbReference type="NCBI Taxonomy" id="54006"/>
    <lineage>
        <taxon>Bacteria</taxon>
        <taxon>Bacillati</taxon>
        <taxon>Bacillota</taxon>
        <taxon>Tissierellia</taxon>
        <taxon>Tissierellales</taxon>
        <taxon>Peptoniphilaceae</taxon>
        <taxon>Aedoeadaptatus</taxon>
    </lineage>
</organism>
<sequence length="244" mass="26727">MREAIFIEWQKIKGTKAWMPLLFLPLVSVLYGSVNYANNTELLQSEWISLWTQVYLFYGLFFLPGLIGFFASYIWSGEHRGNNMNLLLTSAVPPRIIIFSKTATVFLAVLCGQCILAVLYAVAGSFFHFSSAFPVGLFPYLLLSTALSLCMIAVQIFLSLKIRSFGIPVAISVAISILAVLVSQNPELPILQYLTPNVLITLAMNHFPDTGLTAADSIGMAIGAAAIFALATAMSIRALHKKIL</sequence>
<evidence type="ECO:0000313" key="2">
    <source>
        <dbReference type="EMBL" id="VEJ34593.1"/>
    </source>
</evidence>
<dbReference type="EMBL" id="LR134523">
    <property type="protein sequence ID" value="VEJ34593.1"/>
    <property type="molecule type" value="Genomic_DNA"/>
</dbReference>
<feature type="transmembrane region" description="Helical" evidence="1">
    <location>
        <begin position="137"/>
        <end position="158"/>
    </location>
</feature>
<keyword evidence="1" id="KW-0812">Transmembrane</keyword>
<keyword evidence="1" id="KW-1133">Transmembrane helix</keyword>
<feature type="transmembrane region" description="Helical" evidence="1">
    <location>
        <begin position="96"/>
        <end position="122"/>
    </location>
</feature>
<dbReference type="OrthoDB" id="9781996at2"/>
<proteinExistence type="predicted"/>
<feature type="transmembrane region" description="Helical" evidence="1">
    <location>
        <begin position="218"/>
        <end position="239"/>
    </location>
</feature>
<keyword evidence="1" id="KW-0472">Membrane</keyword>
<dbReference type="CDD" id="cd21809">
    <property type="entry name" value="ABC-2_lan_permease-like"/>
    <property type="match status" value="1"/>
</dbReference>
<feature type="transmembrane region" description="Helical" evidence="1">
    <location>
        <begin position="17"/>
        <end position="34"/>
    </location>
</feature>
<accession>A0A448UZY5</accession>
<reference evidence="2 3" key="1">
    <citation type="submission" date="2018-12" db="EMBL/GenBank/DDBJ databases">
        <authorList>
            <consortium name="Pathogen Informatics"/>
        </authorList>
    </citation>
    <scope>NUCLEOTIDE SEQUENCE [LARGE SCALE GENOMIC DNA]</scope>
    <source>
        <strain evidence="2 3">NCTC13079</strain>
    </source>
</reference>
<gene>
    <name evidence="2" type="ORF">NCTC13079_00219</name>
</gene>
<dbReference type="RefSeq" id="WP_126464693.1">
    <property type="nucleotide sequence ID" value="NZ_LR134523.1"/>
</dbReference>
<dbReference type="AlphaFoldDB" id="A0A448UZY5"/>
<dbReference type="KEGG" id="piv:NCTC13079_00219"/>
<dbReference type="Pfam" id="PF12730">
    <property type="entry name" value="ABC2_membrane_4"/>
    <property type="match status" value="1"/>
</dbReference>
<name>A0A448UZY5_9FIRM</name>